<evidence type="ECO:0000256" key="6">
    <source>
        <dbReference type="ARBA" id="ARBA00022490"/>
    </source>
</evidence>
<keyword evidence="6" id="KW-0963">Cytoplasm</keyword>
<dbReference type="GO" id="GO:0002098">
    <property type="term" value="P:tRNA wobble uridine modification"/>
    <property type="evidence" value="ECO:0007669"/>
    <property type="project" value="InterPro"/>
</dbReference>
<dbReference type="GO" id="GO:0005829">
    <property type="term" value="C:cytosol"/>
    <property type="evidence" value="ECO:0007669"/>
    <property type="project" value="TreeGrafter"/>
</dbReference>
<comment type="subcellular location">
    <subcellularLocation>
        <location evidence="2">Cytoplasm</location>
    </subcellularLocation>
    <subcellularLocation>
        <location evidence="1">Nucleus</location>
    </subcellularLocation>
</comment>
<dbReference type="GO" id="GO:0000049">
    <property type="term" value="F:tRNA binding"/>
    <property type="evidence" value="ECO:0007669"/>
    <property type="project" value="TreeGrafter"/>
</dbReference>
<sequence>MSHRQAAALLVNLSWMEERLTSHVHLTVSDYVEIPGFLILKSFAGKHVLKKSQVHMLSYESSKRDLNLPPEVQVHPCGQDPLGWINGNNQEKPSLLKDLENIGKQEEEIVVIVDSLLHLLHNTDLCRDINKIINQQGPVKVKQLICLLHEDSLTTEVKSAARSLLSMFRTHVDMVENDKISIVHKKNSGKILSEVSINI</sequence>
<organism evidence="9 10">
    <name type="scientific">Diaphorina citri</name>
    <name type="common">Asian citrus psyllid</name>
    <dbReference type="NCBI Taxonomy" id="121845"/>
    <lineage>
        <taxon>Eukaryota</taxon>
        <taxon>Metazoa</taxon>
        <taxon>Ecdysozoa</taxon>
        <taxon>Arthropoda</taxon>
        <taxon>Hexapoda</taxon>
        <taxon>Insecta</taxon>
        <taxon>Pterygota</taxon>
        <taxon>Neoptera</taxon>
        <taxon>Paraneoptera</taxon>
        <taxon>Hemiptera</taxon>
        <taxon>Sternorrhyncha</taxon>
        <taxon>Psylloidea</taxon>
        <taxon>Psyllidae</taxon>
        <taxon>Diaphorininae</taxon>
        <taxon>Diaphorina</taxon>
    </lineage>
</organism>
<evidence type="ECO:0000256" key="2">
    <source>
        <dbReference type="ARBA" id="ARBA00004496"/>
    </source>
</evidence>
<evidence type="ECO:0000256" key="7">
    <source>
        <dbReference type="ARBA" id="ARBA00022694"/>
    </source>
</evidence>
<gene>
    <name evidence="10" type="primary">LOC103517493</name>
</gene>
<dbReference type="Proteomes" id="UP000079169">
    <property type="component" value="Unplaced"/>
</dbReference>
<keyword evidence="7" id="KW-0819">tRNA processing</keyword>
<dbReference type="AlphaFoldDB" id="A0A1S3DF90"/>
<evidence type="ECO:0000256" key="8">
    <source>
        <dbReference type="ARBA" id="ARBA00023242"/>
    </source>
</evidence>
<dbReference type="PANTHER" id="PTHR15641">
    <property type="entry name" value="ELONGATOR COMPLEX PROTEIN 5"/>
    <property type="match status" value="1"/>
</dbReference>
<evidence type="ECO:0000256" key="3">
    <source>
        <dbReference type="ARBA" id="ARBA00005043"/>
    </source>
</evidence>
<proteinExistence type="inferred from homology"/>
<evidence type="ECO:0000313" key="10">
    <source>
        <dbReference type="RefSeq" id="XP_008480753.2"/>
    </source>
</evidence>
<keyword evidence="9" id="KW-1185">Reference proteome</keyword>
<dbReference type="RefSeq" id="XP_008480753.2">
    <property type="nucleotide sequence ID" value="XM_008482531.3"/>
</dbReference>
<dbReference type="PANTHER" id="PTHR15641:SF1">
    <property type="entry name" value="ELONGATOR COMPLEX PROTEIN 5"/>
    <property type="match status" value="1"/>
</dbReference>
<dbReference type="Gene3D" id="3.40.50.300">
    <property type="entry name" value="P-loop containing nucleotide triphosphate hydrolases"/>
    <property type="match status" value="1"/>
</dbReference>
<comment type="similarity">
    <text evidence="4">Belongs to the ELP5 family.</text>
</comment>
<dbReference type="UniPathway" id="UPA00988"/>
<dbReference type="InterPro" id="IPR019519">
    <property type="entry name" value="Elp5"/>
</dbReference>
<dbReference type="InterPro" id="IPR027417">
    <property type="entry name" value="P-loop_NTPase"/>
</dbReference>
<evidence type="ECO:0000256" key="5">
    <source>
        <dbReference type="ARBA" id="ARBA00020264"/>
    </source>
</evidence>
<protein>
    <recommendedName>
        <fullName evidence="5">Elongator complex protein 5</fullName>
    </recommendedName>
</protein>
<evidence type="ECO:0000313" key="9">
    <source>
        <dbReference type="Proteomes" id="UP000079169"/>
    </source>
</evidence>
<dbReference type="KEGG" id="dci:103517493"/>
<reference evidence="10" key="1">
    <citation type="submission" date="2025-08" db="UniProtKB">
        <authorList>
            <consortium name="RefSeq"/>
        </authorList>
    </citation>
    <scope>IDENTIFICATION</scope>
</reference>
<evidence type="ECO:0000256" key="1">
    <source>
        <dbReference type="ARBA" id="ARBA00004123"/>
    </source>
</evidence>
<dbReference type="PaxDb" id="121845-A0A1S3DF90"/>
<name>A0A1S3DF90_DIACI</name>
<feature type="non-terminal residue" evidence="10">
    <location>
        <position position="199"/>
    </location>
</feature>
<accession>A0A1S3DF90</accession>
<dbReference type="GO" id="GO:0005634">
    <property type="term" value="C:nucleus"/>
    <property type="evidence" value="ECO:0007669"/>
    <property type="project" value="UniProtKB-SubCell"/>
</dbReference>
<comment type="pathway">
    <text evidence="3">tRNA modification; 5-methoxycarbonylmethyl-2-thiouridine-tRNA biosynthesis.</text>
</comment>
<dbReference type="GO" id="GO:0033588">
    <property type="term" value="C:elongator holoenzyme complex"/>
    <property type="evidence" value="ECO:0007669"/>
    <property type="project" value="InterPro"/>
</dbReference>
<dbReference type="GeneID" id="103517493"/>
<evidence type="ECO:0000256" key="4">
    <source>
        <dbReference type="ARBA" id="ARBA00009567"/>
    </source>
</evidence>
<keyword evidence="8" id="KW-0539">Nucleus</keyword>
<dbReference type="Pfam" id="PF10483">
    <property type="entry name" value="Elong_Iki1"/>
    <property type="match status" value="1"/>
</dbReference>